<dbReference type="RefSeq" id="WP_381423159.1">
    <property type="nucleotide sequence ID" value="NZ_JBHSDH010000013.1"/>
</dbReference>
<name>A0ABV8RJK2_9SPHN</name>
<evidence type="ECO:0000256" key="1">
    <source>
        <dbReference type="SAM" id="MobiDB-lite"/>
    </source>
</evidence>
<evidence type="ECO:0000313" key="4">
    <source>
        <dbReference type="Proteomes" id="UP001595887"/>
    </source>
</evidence>
<feature type="compositionally biased region" description="Polar residues" evidence="1">
    <location>
        <begin position="168"/>
        <end position="178"/>
    </location>
</feature>
<proteinExistence type="predicted"/>
<dbReference type="Proteomes" id="UP001595887">
    <property type="component" value="Unassembled WGS sequence"/>
</dbReference>
<feature type="region of interest" description="Disordered" evidence="1">
    <location>
        <begin position="168"/>
        <end position="192"/>
    </location>
</feature>
<protein>
    <submittedName>
        <fullName evidence="3">Uncharacterized protein</fullName>
    </submittedName>
</protein>
<evidence type="ECO:0000313" key="3">
    <source>
        <dbReference type="EMBL" id="MFC4292456.1"/>
    </source>
</evidence>
<accession>A0ABV8RJK2</accession>
<keyword evidence="4" id="KW-1185">Reference proteome</keyword>
<gene>
    <name evidence="3" type="ORF">ACFOWX_08515</name>
</gene>
<comment type="caution">
    <text evidence="3">The sequence shown here is derived from an EMBL/GenBank/DDBJ whole genome shotgun (WGS) entry which is preliminary data.</text>
</comment>
<dbReference type="EMBL" id="JBHSDH010000013">
    <property type="protein sequence ID" value="MFC4292456.1"/>
    <property type="molecule type" value="Genomic_DNA"/>
</dbReference>
<evidence type="ECO:0000256" key="2">
    <source>
        <dbReference type="SAM" id="SignalP"/>
    </source>
</evidence>
<feature type="chain" id="PRO_5046595437" evidence="2">
    <location>
        <begin position="29"/>
        <end position="391"/>
    </location>
</feature>
<organism evidence="3 4">
    <name type="scientific">Sphingorhabdus arenilitoris</name>
    <dbReference type="NCBI Taxonomy" id="1490041"/>
    <lineage>
        <taxon>Bacteria</taxon>
        <taxon>Pseudomonadati</taxon>
        <taxon>Pseudomonadota</taxon>
        <taxon>Alphaproteobacteria</taxon>
        <taxon>Sphingomonadales</taxon>
        <taxon>Sphingomonadaceae</taxon>
        <taxon>Sphingorhabdus</taxon>
    </lineage>
</organism>
<keyword evidence="2" id="KW-0732">Signal</keyword>
<sequence>MPRKLLLRSVVICAAAPALLLSAQLGKAQSQPGWQIVSDENVDSGNIKNIRHSDGDSIVITTYPLEQSFATNPEKSLAQLAQTIPGCGTGEYDTLPESNSHLLVTNGRRTCVFMYSRYGDKAGLVMAFVVGQEIVDVIEVADGALQIAMREQLPAKIASNGVGIADQARQTAQAQPPKQTIPAAPATSGDSSLKASIDRIPAANRPIGMASVEGEYDSYNASITFDNYLLFPGGYAINSTCKGWNPILPPARQTDCSVVRYTAAGRGMVRIGGSMSETNLFEPFSAGERVSYDYGNISGNGGAGYSQTSGSGLKLTRDGQIRLSDWSGTSLSGGNYSGYAGSQGQISGRYYLDGYIIAIQDDEGNISASFIAKKNEGGDRYLYLNGELFWE</sequence>
<feature type="signal peptide" evidence="2">
    <location>
        <begin position="1"/>
        <end position="28"/>
    </location>
</feature>
<reference evidence="4" key="1">
    <citation type="journal article" date="2019" name="Int. J. Syst. Evol. Microbiol.">
        <title>The Global Catalogue of Microorganisms (GCM) 10K type strain sequencing project: providing services to taxonomists for standard genome sequencing and annotation.</title>
        <authorList>
            <consortium name="The Broad Institute Genomics Platform"/>
            <consortium name="The Broad Institute Genome Sequencing Center for Infectious Disease"/>
            <person name="Wu L."/>
            <person name="Ma J."/>
        </authorList>
    </citation>
    <scope>NUCLEOTIDE SEQUENCE [LARGE SCALE GENOMIC DNA]</scope>
    <source>
        <strain evidence="4">CECT 8531</strain>
    </source>
</reference>